<proteinExistence type="predicted"/>
<organism evidence="3 4">
    <name type="scientific">Eiseniibacteriota bacterium</name>
    <dbReference type="NCBI Taxonomy" id="2212470"/>
    <lineage>
        <taxon>Bacteria</taxon>
        <taxon>Candidatus Eiseniibacteriota</taxon>
    </lineage>
</organism>
<keyword evidence="2" id="KW-0812">Transmembrane</keyword>
<feature type="compositionally biased region" description="Basic residues" evidence="1">
    <location>
        <begin position="1"/>
        <end position="10"/>
    </location>
</feature>
<gene>
    <name evidence="3" type="ORF">E6K75_02130</name>
</gene>
<sequence>MPSAIWRRRSGACGSHVPRSASSPSREDRDRPLRRAPRARSRRGRESSSRRGGAPASSRSRKRSDGFRPWKRNGAPDGRRASRNRTREAGIVTGRRIASATFLVSALLALATLLALPRAGACGTSPGGKLSIDATLDVNTVAPGATATLTVQVRSAGLNLPDVTLPPLTVERVGPSKSVEHTPALVERAGTSQSFSMVNNAVERSSTTVYRILPRGEGTIHIPPIRITVGRETAQTSPLTLTVSRTAVFPGPGPGRAVTGPAKTPTGRPEVFVQGAVDRAHVFWNQQILLRLKLYSRVDILGDVDWKPPATAGFWTEGLGPPRRGRVQVRGATYEVMGIPSALFPTKTGKLTIGAAQVRVRVARVVEPPDPWSMLAMPEIVPQDLALTSDPVTVTVDPLPPGAPKGFQGAVGDFRLTVHVDGRGVTRQYVVGSSTKVDRSGDQLKGERETDIALIADQPGTLTILPVSFVWFDPEAGRYRLQRSDSVRVTVLPAAGAPAQAGRPGSGYTEAAPRAKPGPFGTLRPDPPPSAVALLGLSAIAYASALAVGGARRKKLRDPRVARLEALEGLLVRDLSRAESLAMRNEAARAAAIAERALLLGTGIRYDVELSGAAKSERAELLRVRGAEGAEVSALESLLDSLGAIAYAPPETRVSDARHAIRAVRERLERYRRELSL</sequence>
<protein>
    <submittedName>
        <fullName evidence="3">Protein BatD</fullName>
    </submittedName>
</protein>
<reference evidence="3 4" key="1">
    <citation type="journal article" date="2019" name="Nat. Microbiol.">
        <title>Mediterranean grassland soil C-N compound turnover is dependent on rainfall and depth, and is mediated by genomically divergent microorganisms.</title>
        <authorList>
            <person name="Diamond S."/>
            <person name="Andeer P.F."/>
            <person name="Li Z."/>
            <person name="Crits-Christoph A."/>
            <person name="Burstein D."/>
            <person name="Anantharaman K."/>
            <person name="Lane K.R."/>
            <person name="Thomas B.C."/>
            <person name="Pan C."/>
            <person name="Northen T.R."/>
            <person name="Banfield J.F."/>
        </authorList>
    </citation>
    <scope>NUCLEOTIDE SEQUENCE [LARGE SCALE GENOMIC DNA]</scope>
    <source>
        <strain evidence="3">WS_5</strain>
    </source>
</reference>
<feature type="region of interest" description="Disordered" evidence="1">
    <location>
        <begin position="1"/>
        <end position="87"/>
    </location>
</feature>
<dbReference type="InterPro" id="IPR025738">
    <property type="entry name" value="BatD"/>
</dbReference>
<dbReference type="PANTHER" id="PTHR40940:SF2">
    <property type="entry name" value="BATD"/>
    <property type="match status" value="1"/>
</dbReference>
<dbReference type="Pfam" id="PF13584">
    <property type="entry name" value="BatD"/>
    <property type="match status" value="1"/>
</dbReference>
<evidence type="ECO:0000256" key="2">
    <source>
        <dbReference type="SAM" id="Phobius"/>
    </source>
</evidence>
<dbReference type="EMBL" id="VBOV01000053">
    <property type="protein sequence ID" value="TMQ61063.1"/>
    <property type="molecule type" value="Genomic_DNA"/>
</dbReference>
<feature type="compositionally biased region" description="Basic and acidic residues" evidence="1">
    <location>
        <begin position="77"/>
        <end position="87"/>
    </location>
</feature>
<keyword evidence="2" id="KW-0472">Membrane</keyword>
<feature type="region of interest" description="Disordered" evidence="1">
    <location>
        <begin position="246"/>
        <end position="266"/>
    </location>
</feature>
<evidence type="ECO:0000313" key="4">
    <source>
        <dbReference type="Proteomes" id="UP000320913"/>
    </source>
</evidence>
<feature type="compositionally biased region" description="Basic residues" evidence="1">
    <location>
        <begin position="34"/>
        <end position="43"/>
    </location>
</feature>
<name>A0A538TBP4_UNCEI</name>
<keyword evidence="2" id="KW-1133">Transmembrane helix</keyword>
<dbReference type="Proteomes" id="UP000320913">
    <property type="component" value="Unassembled WGS sequence"/>
</dbReference>
<dbReference type="AlphaFoldDB" id="A0A538TBP4"/>
<accession>A0A538TBP4</accession>
<comment type="caution">
    <text evidence="3">The sequence shown here is derived from an EMBL/GenBank/DDBJ whole genome shotgun (WGS) entry which is preliminary data.</text>
</comment>
<dbReference type="PANTHER" id="PTHR40940">
    <property type="entry name" value="PROTEIN BATD-RELATED"/>
    <property type="match status" value="1"/>
</dbReference>
<feature type="transmembrane region" description="Helical" evidence="2">
    <location>
        <begin position="531"/>
        <end position="551"/>
    </location>
</feature>
<evidence type="ECO:0000256" key="1">
    <source>
        <dbReference type="SAM" id="MobiDB-lite"/>
    </source>
</evidence>
<evidence type="ECO:0000313" key="3">
    <source>
        <dbReference type="EMBL" id="TMQ61063.1"/>
    </source>
</evidence>